<name>A0A2Z5JHB5_STRAR</name>
<reference evidence="3 4" key="1">
    <citation type="journal article" date="2018" name="Front. Microbiol.">
        <title>Genome Sequencing of Streptomyces atratus SCSIOZH16 and Activation Production of Nocardamine via Metabolic Engineering.</title>
        <authorList>
            <person name="Li Y."/>
            <person name="Zhang C."/>
            <person name="Liu C."/>
            <person name="Ju J."/>
            <person name="Ma J."/>
        </authorList>
    </citation>
    <scope>NUCLEOTIDE SEQUENCE [LARGE SCALE GENOMIC DNA]</scope>
    <source>
        <strain evidence="3 4">SCSIO_ZH16</strain>
    </source>
</reference>
<evidence type="ECO:0008006" key="5">
    <source>
        <dbReference type="Google" id="ProtNLM"/>
    </source>
</evidence>
<gene>
    <name evidence="3" type="ORF">C5746_25600</name>
</gene>
<dbReference type="Proteomes" id="UP000252698">
    <property type="component" value="Chromosome"/>
</dbReference>
<evidence type="ECO:0000313" key="4">
    <source>
        <dbReference type="Proteomes" id="UP000252698"/>
    </source>
</evidence>
<protein>
    <recommendedName>
        <fullName evidence="5">Lipoprotein</fullName>
    </recommendedName>
</protein>
<dbReference type="EMBL" id="CP027306">
    <property type="protein sequence ID" value="AXE79740.1"/>
    <property type="molecule type" value="Genomic_DNA"/>
</dbReference>
<dbReference type="AlphaFoldDB" id="A0A2Z5JHB5"/>
<dbReference type="KEGG" id="sata:C5746_25600"/>
<proteinExistence type="predicted"/>
<evidence type="ECO:0000313" key="3">
    <source>
        <dbReference type="EMBL" id="AXE79740.1"/>
    </source>
</evidence>
<feature type="signal peptide" evidence="2">
    <location>
        <begin position="1"/>
        <end position="22"/>
    </location>
</feature>
<feature type="chain" id="PRO_5038654545" description="Lipoprotein" evidence="2">
    <location>
        <begin position="23"/>
        <end position="290"/>
    </location>
</feature>
<accession>A0A2Z5JHB5</accession>
<sequence>MRIRFRCAVLLLPLSLSLAACGTEDGQSESAVSKSSKTKESSKPSAASVPESPEDFLDLAEKAMAEESAWTFSVKGQEGLTLRGQKSAASYRATVGRGMAPEALHSQGVSTSSKGAEENEEIYVVDGTAYLKKGGAAWKDAPASDPEMRNKVEDPVAAIEEFRAYARAATGDEVKLTAEDGTVELRVGSDKQKLTVVRDRAWVKKAVREFAPTAEQLRTAGIPVSDAQLTLSGLEEVLVLDATTYRVKSHRFEFGFLIPYGGQNITFEQDVRQENQGTFNGKIELPVDVR</sequence>
<keyword evidence="2" id="KW-0732">Signal</keyword>
<evidence type="ECO:0000256" key="1">
    <source>
        <dbReference type="SAM" id="MobiDB-lite"/>
    </source>
</evidence>
<organism evidence="3 4">
    <name type="scientific">Streptomyces atratus</name>
    <dbReference type="NCBI Taxonomy" id="1893"/>
    <lineage>
        <taxon>Bacteria</taxon>
        <taxon>Bacillati</taxon>
        <taxon>Actinomycetota</taxon>
        <taxon>Actinomycetes</taxon>
        <taxon>Kitasatosporales</taxon>
        <taxon>Streptomycetaceae</taxon>
        <taxon>Streptomyces</taxon>
    </lineage>
</organism>
<dbReference type="PROSITE" id="PS51257">
    <property type="entry name" value="PROKAR_LIPOPROTEIN"/>
    <property type="match status" value="1"/>
</dbReference>
<feature type="region of interest" description="Disordered" evidence="1">
    <location>
        <begin position="25"/>
        <end position="53"/>
    </location>
</feature>
<evidence type="ECO:0000256" key="2">
    <source>
        <dbReference type="SAM" id="SignalP"/>
    </source>
</evidence>